<gene>
    <name evidence="3" type="primary">LOC101849876</name>
</gene>
<feature type="chain" id="PRO_5045748473" evidence="1">
    <location>
        <begin position="16"/>
        <end position="190"/>
    </location>
</feature>
<reference evidence="3" key="1">
    <citation type="submission" date="2025-08" db="UniProtKB">
        <authorList>
            <consortium name="RefSeq"/>
        </authorList>
    </citation>
    <scope>IDENTIFICATION</scope>
</reference>
<keyword evidence="2" id="KW-1185">Reference proteome</keyword>
<dbReference type="PANTHER" id="PTHR10697">
    <property type="entry name" value="MAMMALIAN EPENDYMIN-RELATED PROTEIN 1"/>
    <property type="match status" value="1"/>
</dbReference>
<proteinExistence type="predicted"/>
<dbReference type="PANTHER" id="PTHR10697:SF1">
    <property type="entry name" value="MAMMALIAN EPENDYMIN-RELATED PROTEIN 1"/>
    <property type="match status" value="1"/>
</dbReference>
<protein>
    <submittedName>
        <fullName evidence="3">Mammalian ependymin-related protein 1 isoform X1</fullName>
    </submittedName>
</protein>
<dbReference type="Pfam" id="PF00811">
    <property type="entry name" value="Ependymin"/>
    <property type="match status" value="1"/>
</dbReference>
<dbReference type="InterPro" id="IPR001299">
    <property type="entry name" value="Ependymin"/>
</dbReference>
<evidence type="ECO:0000313" key="2">
    <source>
        <dbReference type="Proteomes" id="UP000694888"/>
    </source>
</evidence>
<name>A0ABM0K290_APLCA</name>
<dbReference type="GeneID" id="101849876"/>
<accession>A0ABM0K290</accession>
<evidence type="ECO:0000313" key="3">
    <source>
        <dbReference type="RefSeq" id="XP_005107025.2"/>
    </source>
</evidence>
<evidence type="ECO:0000256" key="1">
    <source>
        <dbReference type="SAM" id="SignalP"/>
    </source>
</evidence>
<dbReference type="RefSeq" id="XP_005107025.2">
    <property type="nucleotide sequence ID" value="XM_005106968.3"/>
</dbReference>
<feature type="signal peptide" evidence="1">
    <location>
        <begin position="1"/>
        <end position="15"/>
    </location>
</feature>
<keyword evidence="1" id="KW-0732">Signal</keyword>
<dbReference type="Proteomes" id="UP000694888">
    <property type="component" value="Unplaced"/>
</dbReference>
<organism evidence="2 3">
    <name type="scientific">Aplysia californica</name>
    <name type="common">California sea hare</name>
    <dbReference type="NCBI Taxonomy" id="6500"/>
    <lineage>
        <taxon>Eukaryota</taxon>
        <taxon>Metazoa</taxon>
        <taxon>Spiralia</taxon>
        <taxon>Lophotrochozoa</taxon>
        <taxon>Mollusca</taxon>
        <taxon>Gastropoda</taxon>
        <taxon>Heterobranchia</taxon>
        <taxon>Euthyneura</taxon>
        <taxon>Tectipleura</taxon>
        <taxon>Aplysiida</taxon>
        <taxon>Aplysioidea</taxon>
        <taxon>Aplysiidae</taxon>
        <taxon>Aplysia</taxon>
    </lineage>
</organism>
<sequence length="190" mass="21292">MYLALCLLLAVGALAQVPTTCPGPKQFEGRFQRYDRERRFHVQGAMAYDETSKRIKEFEDESTSGNRTVYVKLKLYMENKEYILDLKTRKCNVTVPRHPFHPYGVPPGSNFQADAVVGAAGVPGESVTVANFAYKMENATFFVSVSEPHCFPISHAYFSQEGLEVTNFFDGQEGISDPDAFQIPKECTSL</sequence>
<dbReference type="PRINTS" id="PR00317">
    <property type="entry name" value="EPENDYMIN"/>
</dbReference>